<feature type="domain" description="SLH" evidence="2">
    <location>
        <begin position="1702"/>
        <end position="1762"/>
    </location>
</feature>
<dbReference type="Proteomes" id="UP000426246">
    <property type="component" value="Chromosome"/>
</dbReference>
<dbReference type="Gene3D" id="2.60.120.200">
    <property type="match status" value="2"/>
</dbReference>
<dbReference type="Pfam" id="PF13385">
    <property type="entry name" value="Laminin_G_3"/>
    <property type="match status" value="2"/>
</dbReference>
<protein>
    <recommendedName>
        <fullName evidence="2">SLH domain-containing protein</fullName>
    </recommendedName>
</protein>
<feature type="domain" description="SLH" evidence="2">
    <location>
        <begin position="1763"/>
        <end position="1829"/>
    </location>
</feature>
<dbReference type="PROSITE" id="PS51272">
    <property type="entry name" value="SLH"/>
    <property type="match status" value="3"/>
</dbReference>
<evidence type="ECO:0000313" key="4">
    <source>
        <dbReference type="Proteomes" id="UP000426246"/>
    </source>
</evidence>
<dbReference type="PANTHER" id="PTHR43308">
    <property type="entry name" value="OUTER MEMBRANE PROTEIN ALPHA-RELATED"/>
    <property type="match status" value="1"/>
</dbReference>
<organism evidence="3 4">
    <name type="scientific">Paenibacillus psychroresistens</name>
    <dbReference type="NCBI Taxonomy" id="1778678"/>
    <lineage>
        <taxon>Bacteria</taxon>
        <taxon>Bacillati</taxon>
        <taxon>Bacillota</taxon>
        <taxon>Bacilli</taxon>
        <taxon>Bacillales</taxon>
        <taxon>Paenibacillaceae</taxon>
        <taxon>Paenibacillus</taxon>
    </lineage>
</organism>
<accession>A0A6B8RFB3</accession>
<dbReference type="InterPro" id="IPR013320">
    <property type="entry name" value="ConA-like_dom_sf"/>
</dbReference>
<evidence type="ECO:0000256" key="1">
    <source>
        <dbReference type="SAM" id="SignalP"/>
    </source>
</evidence>
<feature type="chain" id="PRO_5025377185" description="SLH domain-containing protein" evidence="1">
    <location>
        <begin position="34"/>
        <end position="1897"/>
    </location>
</feature>
<dbReference type="InterPro" id="IPR001119">
    <property type="entry name" value="SLH_dom"/>
</dbReference>
<dbReference type="InterPro" id="IPR051465">
    <property type="entry name" value="Cell_Envelope_Struct_Comp"/>
</dbReference>
<evidence type="ECO:0000313" key="3">
    <source>
        <dbReference type="EMBL" id="QGQ94172.1"/>
    </source>
</evidence>
<proteinExistence type="predicted"/>
<reference evidence="4" key="1">
    <citation type="submission" date="2018-11" db="EMBL/GenBank/DDBJ databases">
        <title>Complete genome sequence of Paenibacillus sp. ML311-T8.</title>
        <authorList>
            <person name="Nam Y.-D."/>
            <person name="Kang J."/>
            <person name="Chung W.-H."/>
            <person name="Park Y.S."/>
        </authorList>
    </citation>
    <scope>NUCLEOTIDE SEQUENCE [LARGE SCALE GENOMIC DNA]</scope>
    <source>
        <strain evidence="4">ML311-T8</strain>
    </source>
</reference>
<feature type="domain" description="SLH" evidence="2">
    <location>
        <begin position="1839"/>
        <end position="1897"/>
    </location>
</feature>
<gene>
    <name evidence="3" type="ORF">EHS13_04245</name>
</gene>
<evidence type="ECO:0000259" key="2">
    <source>
        <dbReference type="PROSITE" id="PS51272"/>
    </source>
</evidence>
<dbReference type="SUPFAM" id="SSF49899">
    <property type="entry name" value="Concanavalin A-like lectins/glucanases"/>
    <property type="match status" value="2"/>
</dbReference>
<feature type="signal peptide" evidence="1">
    <location>
        <begin position="1"/>
        <end position="33"/>
    </location>
</feature>
<dbReference type="Gene3D" id="2.60.40.2340">
    <property type="match status" value="6"/>
</dbReference>
<dbReference type="KEGG" id="ppsc:EHS13_04245"/>
<sequence length="1897" mass="200720">MKNSTVMHKAAVVLMVVCLFSLSVFTGSQEVYATGNQAPTVTEKMSRSINLNGIDAAVTGAVPLAPRFTAEVWAKSGTDTWNDDGFLISARSGNGFILHPVIGTKTVNVYIVGFNGMNETPFQASVSFHVDDIMQWHHYAVVYDIDSVRLYLDGNLVATSAIKLLGRWTSPHNGNVYLGKDPVSSGTRFGNVEVDEVRIWNYARKSEDITLNKDRRLYGNESGLVLYWNFESIQTSPPSVNNLAQPGQVGSIEGSYAEGTRVLASQPIVFDEGQPGLMPSLELTDSDAASPSDPYSMSLSAAKGRLSFASTVNLTLISGADHSALMIWRGTMDDLNTAMQSLTYQPNANQYGADTLTVTVTDSGSASTTYLNPIMIHKINEAPSFDKGTDLTVEEGAERQVISGWATNISPGPNEIQNLTFLVSSDKSYLFLEQPAVDSSGTLTFQPMPDVNGSAIITVILKDDGGRAQSGVDTAIATFTITVNRLNMNYHPTISLNHALHFDGSSNSVKVSALPMGRNFTAEVWARSSTPVWNESGVLLSSRGGNGFIMHPNKDTKTMSVYFMKSGGTTEYVKLNISLPVDITQWHHYAISYFYDEDNITVEYNVYLDGQRIYQYVREVDTFRSLNKNINLFIGQDDDTSLAYAGKYGHVDIDEVRVWDRKLSDAEIRLNYNRKLSGNEPGLKLNLDMEQVIGDIVPDLAGGDNNGTLIGVQQSVFAPPLNMQPEEQTANEDTTIVNSFGEVGDVDTADTTLTVQLSATHGNVHIPATSGLTLTAGENDSKLLAYSGVVADLNAALQNVGYQPDGNYNGTDSVTLTVTDTGNGGTGLAKSASQSYSVQVRPVNDAPLFTKGADQYVVNNVPAQAVADWATNISAGATDEASQGLTYLVNNDHPELFTQQPSVDSGGTLHFTPKADASGTATVAISLKDDGGTANGGGDTSVSQSFTISVGDPSPPPSSMKNITAYSFAGMTPSVTGLISGTNISLTVPSGTDVTSLIATFTNDAGSTVKVGSTPQISGTTLNDFTSPVLYVVTAADNSTQTYTVTVTVAPTPTPPPSSAKNITAYSFAGMTPSVTGTISGTNISLTVPSETDVTSLIATFANDAESTVKVGSTPQISGMSHNDFTLPVTYVVTAADNSTQTYTVTVTVAPAPPQPPSSAKNITAYSFASIMGTISGTNISLTVPSGTDVTSLIATFTNDAGSTVKVGSTPQISGTTPNDFTSPVLYVVTAADSSTQTYTVIATMAPAPPPTPSSAKNILAYSFAGIMGTISGTTISLTVPSETDVTSLIATFTIDVGSTVKVDSTPQISGTTPNDFTSPVLYVVTAADNSTQTYTVTVTMAPAPSSLPSSAKNILAYSFAGIMGTISGTTISLTVPSETDVTSLIATFTNDVGSTVKVGSTPQISGTTHNDFTSPVTYVVTAADNSTQTYTVTVTMAPAPPLPLSSAKNITAYSFAGIMGTISGTNISLTVPSETDVTSLIATFTNDVGSTVKVGSTPQISGTTPNDFTSPVTYVVTAADNSTQTYTVTVTMAPANVVAPPGPTSIPAPAPIPTSAPIPTPDPTPTPISTDDEQYVDVTVQGGAEAQFKDFVKLSIPTGSVPLDGKIKFTVVPDDQVPEPPDFHALSQVFEFISSTGDTFKKPVKITFKYDVDQVISGNRAAVYYYNELLERWIYLGGTVNADGTITIYVNHFTKFAVYDYEPKPFLDLGGHWAMPYIERLIGMEVVEGYPNQMFRPEEALTRAQFATILAKALGISPFEGATNFADDAEIPSWSKGDVAALVEAGFIHGYSENGEMWFRANQTITRAEMSVIIAKALNTTANQTDSLVVSSVNSANSVRFKDASSIPTWARASVDIVVSATILSGYGDDTFRSSKAVTRAEAAAMIYKLLESLHI</sequence>
<name>A0A6B8RFB3_9BACL</name>
<keyword evidence="4" id="KW-1185">Reference proteome</keyword>
<dbReference type="Pfam" id="PF00395">
    <property type="entry name" value="SLH"/>
    <property type="match status" value="3"/>
</dbReference>
<dbReference type="OrthoDB" id="7012117at2"/>
<keyword evidence="1" id="KW-0732">Signal</keyword>
<dbReference type="RefSeq" id="WP_155699171.1">
    <property type="nucleotide sequence ID" value="NZ_CP034235.1"/>
</dbReference>
<dbReference type="EMBL" id="CP034235">
    <property type="protein sequence ID" value="QGQ94172.1"/>
    <property type="molecule type" value="Genomic_DNA"/>
</dbReference>